<sequence>MRYFQSTLSSRSCLAFEFLASAAEMEAASALNYTHFSFNFCKASSSSKTVQIFCCNPKQSRGVETTVKNRITSSVSRHSIRPSFAVAEALEQAPVSDTSSSAGGVSSKLDKSGRFCSPRAAREHALLILYAACLDGAADPVRLFDKRVNAKRVPGYTFDKASLLEYNHMKFSGAPVSVDTEEEEAELTLIDEQESANEAEVLSAPPKLVYSRFVLRLTRELLEGVADKWEEHILAINKITPPAWKDEPAGRILELCILHLAMAEMVVKGTRHQIVINEAVDLAKRFCDGTAPRVINGCLRTFVKSHKANELAQALETNGTQFIGIIHRLLPYKQMQSNTEMHWAEMSA</sequence>
<keyword evidence="3" id="KW-0694">RNA-binding</keyword>
<evidence type="ECO:0000256" key="4">
    <source>
        <dbReference type="ARBA" id="ARBA00023015"/>
    </source>
</evidence>
<reference evidence="7 8" key="1">
    <citation type="submission" date="2021-07" db="EMBL/GenBank/DDBJ databases">
        <title>The Aristolochia fimbriata genome: insights into angiosperm evolution, floral development and chemical biosynthesis.</title>
        <authorList>
            <person name="Jiao Y."/>
        </authorList>
    </citation>
    <scope>NUCLEOTIDE SEQUENCE [LARGE SCALE GENOMIC DNA]</scope>
    <source>
        <strain evidence="7">IBCAS-2021</strain>
        <tissue evidence="7">Leaf</tissue>
    </source>
</reference>
<dbReference type="InterPro" id="IPR011605">
    <property type="entry name" value="NusB_fam"/>
</dbReference>
<accession>A0AAV7ET61</accession>
<evidence type="ECO:0000256" key="2">
    <source>
        <dbReference type="ARBA" id="ARBA00022814"/>
    </source>
</evidence>
<dbReference type="Pfam" id="PF01029">
    <property type="entry name" value="NusB"/>
    <property type="match status" value="1"/>
</dbReference>
<dbReference type="Proteomes" id="UP000825729">
    <property type="component" value="Unassembled WGS sequence"/>
</dbReference>
<keyword evidence="4" id="KW-0805">Transcription regulation</keyword>
<dbReference type="Gene3D" id="1.10.940.10">
    <property type="entry name" value="NusB-like"/>
    <property type="match status" value="1"/>
</dbReference>
<keyword evidence="5" id="KW-0804">Transcription</keyword>
<dbReference type="InterPro" id="IPR035926">
    <property type="entry name" value="NusB-like_sf"/>
</dbReference>
<keyword evidence="8" id="KW-1185">Reference proteome</keyword>
<dbReference type="GO" id="GO:0003723">
    <property type="term" value="F:RNA binding"/>
    <property type="evidence" value="ECO:0007669"/>
    <property type="project" value="UniProtKB-KW"/>
</dbReference>
<protein>
    <recommendedName>
        <fullName evidence="6">NusB/RsmB/TIM44 domain-containing protein</fullName>
    </recommendedName>
</protein>
<evidence type="ECO:0000259" key="6">
    <source>
        <dbReference type="Pfam" id="PF01029"/>
    </source>
</evidence>
<evidence type="ECO:0000313" key="8">
    <source>
        <dbReference type="Proteomes" id="UP000825729"/>
    </source>
</evidence>
<feature type="domain" description="NusB/RsmB/TIM44" evidence="6">
    <location>
        <begin position="216"/>
        <end position="304"/>
    </location>
</feature>
<comment type="caution">
    <text evidence="7">The sequence shown here is derived from an EMBL/GenBank/DDBJ whole genome shotgun (WGS) entry which is preliminary data.</text>
</comment>
<comment type="similarity">
    <text evidence="1">Belongs to the NusB family.</text>
</comment>
<dbReference type="EMBL" id="JAINDJ010000003">
    <property type="protein sequence ID" value="KAG9452070.1"/>
    <property type="molecule type" value="Genomic_DNA"/>
</dbReference>
<keyword evidence="2" id="KW-0889">Transcription antitermination</keyword>
<dbReference type="PANTHER" id="PTHR11078:SF3">
    <property type="entry name" value="ANTITERMINATION NUSB DOMAIN-CONTAINING PROTEIN"/>
    <property type="match status" value="1"/>
</dbReference>
<dbReference type="GO" id="GO:0009507">
    <property type="term" value="C:chloroplast"/>
    <property type="evidence" value="ECO:0007669"/>
    <property type="project" value="TreeGrafter"/>
</dbReference>
<evidence type="ECO:0000313" key="7">
    <source>
        <dbReference type="EMBL" id="KAG9452070.1"/>
    </source>
</evidence>
<organism evidence="7 8">
    <name type="scientific">Aristolochia fimbriata</name>
    <name type="common">White veined hardy Dutchman's pipe vine</name>
    <dbReference type="NCBI Taxonomy" id="158543"/>
    <lineage>
        <taxon>Eukaryota</taxon>
        <taxon>Viridiplantae</taxon>
        <taxon>Streptophyta</taxon>
        <taxon>Embryophyta</taxon>
        <taxon>Tracheophyta</taxon>
        <taxon>Spermatophyta</taxon>
        <taxon>Magnoliopsida</taxon>
        <taxon>Magnoliidae</taxon>
        <taxon>Piperales</taxon>
        <taxon>Aristolochiaceae</taxon>
        <taxon>Aristolochia</taxon>
    </lineage>
</organism>
<dbReference type="SUPFAM" id="SSF48013">
    <property type="entry name" value="NusB-like"/>
    <property type="match status" value="1"/>
</dbReference>
<evidence type="ECO:0000256" key="5">
    <source>
        <dbReference type="ARBA" id="ARBA00023163"/>
    </source>
</evidence>
<dbReference type="GO" id="GO:0006353">
    <property type="term" value="P:DNA-templated transcription termination"/>
    <property type="evidence" value="ECO:0007669"/>
    <property type="project" value="InterPro"/>
</dbReference>
<evidence type="ECO:0000256" key="1">
    <source>
        <dbReference type="ARBA" id="ARBA00005952"/>
    </source>
</evidence>
<dbReference type="PANTHER" id="PTHR11078">
    <property type="entry name" value="N UTILIZATION SUBSTANCE PROTEIN B-RELATED"/>
    <property type="match status" value="1"/>
</dbReference>
<dbReference type="GO" id="GO:0031564">
    <property type="term" value="P:transcription antitermination"/>
    <property type="evidence" value="ECO:0007669"/>
    <property type="project" value="UniProtKB-KW"/>
</dbReference>
<gene>
    <name evidence="7" type="ORF">H6P81_004974</name>
</gene>
<dbReference type="InterPro" id="IPR006027">
    <property type="entry name" value="NusB_RsmB_TIM44"/>
</dbReference>
<evidence type="ECO:0000256" key="3">
    <source>
        <dbReference type="ARBA" id="ARBA00022884"/>
    </source>
</evidence>
<proteinExistence type="inferred from homology"/>
<name>A0AAV7ET61_ARIFI</name>
<dbReference type="AlphaFoldDB" id="A0AAV7ET61"/>